<dbReference type="PANTHER" id="PTHR46035:SF1">
    <property type="entry name" value="TETRATRICOPEPTIDE REPEAT PROTEIN 4"/>
    <property type="match status" value="1"/>
</dbReference>
<sequence>MAQVNEPAGAVADKLNASSDSQNEAKSVDQSAPSIVGPMPLPGKTADEMYEELKSTPFFMTEIEDNDAVAAFQALDYEGTPIENSTDFKNRGNEFFRSKQWKDAREFYTKGVEILWIEERKRSRGQITKNPETHLPDSPEEITRQKQMLESLYSNRAACNLELKNFRACWQDCTGALRLNPANVKCWYRSSKALLSVDRLDDATEAFHRGLVLDPENKSLLMVKEATEKRRAFIEAKKKADEEREATKKRRELLVRTALEARKIIVQNTEKPPDMEDAAIRLAPNEDDPTSSLTFPTMLLYPTDFESDFIKAWSELDSLEAHLGYIFPLPWDTEQKYSIANVECYMETVSGGLLKIGKKLSLLRILSGGKVEVVDQVVKIFVVPKSKSEAWIKEFKEAKAKQQKKY</sequence>
<dbReference type="PROSITE" id="PS50005">
    <property type="entry name" value="TPR"/>
    <property type="match status" value="1"/>
</dbReference>
<dbReference type="SUPFAM" id="SSF48452">
    <property type="entry name" value="TPR-like"/>
    <property type="match status" value="1"/>
</dbReference>
<protein>
    <submittedName>
        <fullName evidence="7">HSP70/90 co-chaperone</fullName>
    </submittedName>
</protein>
<evidence type="ECO:0000256" key="2">
    <source>
        <dbReference type="ARBA" id="ARBA00022803"/>
    </source>
</evidence>
<dbReference type="Gene3D" id="1.25.40.10">
    <property type="entry name" value="Tetratricopeptide repeat domain"/>
    <property type="match status" value="1"/>
</dbReference>
<feature type="domain" description="Cns1/TTC4 wheel" evidence="6">
    <location>
        <begin position="286"/>
        <end position="395"/>
    </location>
</feature>
<reference evidence="7 8" key="1">
    <citation type="journal article" date="2024" name="IMA Fungus">
        <title>IMA Genome - F19 : A genome assembly and annotation guide to empower mycologists, including annotated draft genome sequences of Ceratocystis pirilliformis, Diaporthe australafricana, Fusarium ophioides, Paecilomyces lecythidis, and Sporothrix stenoceras.</title>
        <authorList>
            <person name="Aylward J."/>
            <person name="Wilson A.M."/>
            <person name="Visagie C.M."/>
            <person name="Spraker J."/>
            <person name="Barnes I."/>
            <person name="Buitendag C."/>
            <person name="Ceriani C."/>
            <person name="Del Mar Angel L."/>
            <person name="du Plessis D."/>
            <person name="Fuchs T."/>
            <person name="Gasser K."/>
            <person name="Kramer D."/>
            <person name="Li W."/>
            <person name="Munsamy K."/>
            <person name="Piso A."/>
            <person name="Price J.L."/>
            <person name="Sonnekus B."/>
            <person name="Thomas C."/>
            <person name="van der Nest A."/>
            <person name="van Dijk A."/>
            <person name="van Heerden A."/>
            <person name="van Vuuren N."/>
            <person name="Yilmaz N."/>
            <person name="Duong T.A."/>
            <person name="van der Merwe N.A."/>
            <person name="Wingfield M.J."/>
            <person name="Wingfield B.D."/>
        </authorList>
    </citation>
    <scope>NUCLEOTIDE SEQUENCE [LARGE SCALE GENOMIC DNA]</scope>
    <source>
        <strain evidence="7 8">CMW 12675</strain>
    </source>
</reference>
<keyword evidence="1" id="KW-0677">Repeat</keyword>
<dbReference type="SMART" id="SM00028">
    <property type="entry name" value="TPR"/>
    <property type="match status" value="3"/>
</dbReference>
<dbReference type="InterPro" id="IPR011990">
    <property type="entry name" value="TPR-like_helical_dom_sf"/>
</dbReference>
<evidence type="ECO:0000256" key="3">
    <source>
        <dbReference type="ARBA" id="ARBA00023602"/>
    </source>
</evidence>
<keyword evidence="2 4" id="KW-0802">TPR repeat</keyword>
<comment type="similarity">
    <text evidence="3">Belongs to the TTC4 family.</text>
</comment>
<organism evidence="7 8">
    <name type="scientific">Ceratocystis pirilliformis</name>
    <dbReference type="NCBI Taxonomy" id="259994"/>
    <lineage>
        <taxon>Eukaryota</taxon>
        <taxon>Fungi</taxon>
        <taxon>Dikarya</taxon>
        <taxon>Ascomycota</taxon>
        <taxon>Pezizomycotina</taxon>
        <taxon>Sordariomycetes</taxon>
        <taxon>Hypocreomycetidae</taxon>
        <taxon>Microascales</taxon>
        <taxon>Ceratocystidaceae</taxon>
        <taxon>Ceratocystis</taxon>
    </lineage>
</organism>
<dbReference type="PANTHER" id="PTHR46035">
    <property type="entry name" value="TETRATRICOPEPTIDE REPEAT PROTEIN 4"/>
    <property type="match status" value="1"/>
</dbReference>
<feature type="compositionally biased region" description="Polar residues" evidence="5">
    <location>
        <begin position="16"/>
        <end position="33"/>
    </location>
</feature>
<proteinExistence type="inferred from homology"/>
<dbReference type="Pfam" id="PF18972">
    <property type="entry name" value="Wheel"/>
    <property type="match status" value="1"/>
</dbReference>
<feature type="repeat" description="TPR" evidence="4">
    <location>
        <begin position="184"/>
        <end position="217"/>
    </location>
</feature>
<evidence type="ECO:0000256" key="5">
    <source>
        <dbReference type="SAM" id="MobiDB-lite"/>
    </source>
</evidence>
<dbReference type="CDD" id="cd21381">
    <property type="entry name" value="CTWD_TTC4"/>
    <property type="match status" value="1"/>
</dbReference>
<dbReference type="EMBL" id="JAWDJO010000052">
    <property type="protein sequence ID" value="KAL1896940.1"/>
    <property type="molecule type" value="Genomic_DNA"/>
</dbReference>
<evidence type="ECO:0000259" key="6">
    <source>
        <dbReference type="Pfam" id="PF18972"/>
    </source>
</evidence>
<feature type="region of interest" description="Disordered" evidence="5">
    <location>
        <begin position="1"/>
        <end position="43"/>
    </location>
</feature>
<dbReference type="InterPro" id="IPR019734">
    <property type="entry name" value="TPR_rpt"/>
</dbReference>
<evidence type="ECO:0000256" key="4">
    <source>
        <dbReference type="PROSITE-ProRule" id="PRU00339"/>
    </source>
</evidence>
<evidence type="ECO:0000256" key="1">
    <source>
        <dbReference type="ARBA" id="ARBA00022737"/>
    </source>
</evidence>
<name>A0ABR3ZA44_9PEZI</name>
<dbReference type="Proteomes" id="UP001583280">
    <property type="component" value="Unassembled WGS sequence"/>
</dbReference>
<evidence type="ECO:0000313" key="8">
    <source>
        <dbReference type="Proteomes" id="UP001583280"/>
    </source>
</evidence>
<dbReference type="InterPro" id="IPR044059">
    <property type="entry name" value="Csn1/TTC4_wheel"/>
</dbReference>
<evidence type="ECO:0000313" key="7">
    <source>
        <dbReference type="EMBL" id="KAL1896940.1"/>
    </source>
</evidence>
<gene>
    <name evidence="7" type="primary">CNS1</name>
    <name evidence="7" type="ORF">Cpir12675_002589</name>
</gene>
<keyword evidence="8" id="KW-1185">Reference proteome</keyword>
<comment type="caution">
    <text evidence="7">The sequence shown here is derived from an EMBL/GenBank/DDBJ whole genome shotgun (WGS) entry which is preliminary data.</text>
</comment>
<accession>A0ABR3ZA44</accession>